<accession>A0A9R1CZ61</accession>
<dbReference type="InterPro" id="IPR050727">
    <property type="entry name" value="GH43_arabinanases"/>
</dbReference>
<protein>
    <recommendedName>
        <fullName evidence="9">Six-hairpin glycosidase</fullName>
    </recommendedName>
</protein>
<feature type="chain" id="PRO_5040315254" description="Six-hairpin glycosidase" evidence="1">
    <location>
        <begin position="21"/>
        <end position="1433"/>
    </location>
</feature>
<dbReference type="CDD" id="cd15482">
    <property type="entry name" value="Sialidase_non-viral"/>
    <property type="match status" value="1"/>
</dbReference>
<evidence type="ECO:0000259" key="2">
    <source>
        <dbReference type="Pfam" id="PF03633"/>
    </source>
</evidence>
<dbReference type="InterPro" id="IPR054491">
    <property type="entry name" value="MGH1-like_GH"/>
</dbReference>
<reference evidence="7" key="1">
    <citation type="journal article" date="2022" name="Int. J. Syst. Evol. Microbiol.">
        <title>Prevotella lacticifex sp. nov., isolated from the rumen of cows.</title>
        <authorList>
            <person name="Shinkai T."/>
            <person name="Ikeyama N."/>
            <person name="Kumagai M."/>
            <person name="Ohmori H."/>
            <person name="Sakamoto M."/>
            <person name="Ohkuma M."/>
            <person name="Mitsumori M."/>
        </authorList>
    </citation>
    <scope>NUCLEOTIDE SEQUENCE</scope>
    <source>
        <strain evidence="7">R5076</strain>
    </source>
</reference>
<feature type="domain" description="BT-1020-like structural beta-sandwich" evidence="4">
    <location>
        <begin position="733"/>
        <end position="887"/>
    </location>
</feature>
<feature type="domain" description="Glycoside hydrolase family 65 C-terminal" evidence="2">
    <location>
        <begin position="1362"/>
        <end position="1417"/>
    </location>
</feature>
<dbReference type="Pfam" id="PF22585">
    <property type="entry name" value="Sialidase-like_CBM"/>
    <property type="match status" value="1"/>
</dbReference>
<comment type="caution">
    <text evidence="7">The sequence shown here is derived from an EMBL/GenBank/DDBJ whole genome shotgun (WGS) entry which is preliminary data.</text>
</comment>
<feature type="signal peptide" evidence="1">
    <location>
        <begin position="1"/>
        <end position="20"/>
    </location>
</feature>
<evidence type="ECO:0000313" key="7">
    <source>
        <dbReference type="EMBL" id="GJG59745.1"/>
    </source>
</evidence>
<dbReference type="Gene3D" id="2.115.10.20">
    <property type="entry name" value="Glycosyl hydrolase domain, family 43"/>
    <property type="match status" value="1"/>
</dbReference>
<dbReference type="SUPFAM" id="SSF75005">
    <property type="entry name" value="Arabinanase/levansucrase/invertase"/>
    <property type="match status" value="1"/>
</dbReference>
<dbReference type="InterPro" id="IPR005194">
    <property type="entry name" value="Glyco_hydro_65_C"/>
</dbReference>
<dbReference type="Pfam" id="PF22847">
    <property type="entry name" value="BT_3657-like_N"/>
    <property type="match status" value="1"/>
</dbReference>
<keyword evidence="1" id="KW-0732">Signal</keyword>
<sequence length="1433" mass="163638">MYRKPLITVICLLLSLTSVAGPATGKHATVKEKEYYVSTSFNEPATDGLRFIYSDDAIHWKSMPDIFLEPRVGKQKVLRDPSIIRTPDGIYRLVWTCSWRGDRGFGYAESRDLMHWTDVKFVSVMPDTTTVNVWAPELFWDSKRQQAMVVWSSCVPGRFPDGQEKHDNNQRLYYSTTKDFRSFTPGKLLYDPGFSSIDATIMQRGDDDYVMVFKDNTRPERDLRVAFARDPLGPWSSASAPFTAKFTEGPTVTALPDGNPIGNGWLVYYDDYGKKRFGAAFTRDFIEFKDVSDAVDVPVGHKHGTIFRVPEHALRLMLEPYRVHYSGSTIADATRHDGRLSPVVGVHNIQILRANREHPTAANGNGWTYNHQPMMAYWNGRFYVHYLSDPAEEHVPPSHTMMQTSTDGYHWTNPVELFPTYDVPEWFSKPNYKPNPSLQYPDAYKQRPLKAIMHQRVGWYVSTDGILLAMGNYGVALDRKDDPNDGNGIGRVVREVRKDGSLGPIYFIYYNHGFNERNTAYPNYRHAPRRVRKACEEILANPRYRMQWVEEADRNDSLIPVPNGYKAYNDYTLRDGTLVALWKHALTSVSRDGGRSWSLTQRAPGFVNSNAKIWGQRLTDGTYATVYNPAEFRWPLGISLSSDGLDYTTLNLVCGEVPPMRYGGNYKSRGPQYVRGIQEGNGVPADSDLWVAYSMNKEDIWVAHVPVPVLTTATEQAHDDFSAYKSMEDLRSWNIYSPLMAPVTLDGKWLKLADADPFDYAVAERKVPPTKLLNVAFDLKPAQNHNGQLQIEFKDEQGTACSRIEFTADGRIRVKDGARYANVMSYKPDNTYHLDITLNTAKRQLTIAVGDKRVQRMFFNPVHDVERITFRTGADRYSPTVDTPADWYGNLAGAGDSDTVAVYRIANFVTRDMSDDAGAAVLRTDEFAHYVDFFNAMEDENIAQAIPNNDSWKWMKSNIPLFECPDKQFETMWYYRWWTLRKHIEKTPVGYAMTEFLVPRSYADKYNLISSALGHHIMESRWIRNPEFLDGIIHTWYYGNGGEPMRKLNFYSQWTPYAIVQRYMVDGRKDSLVSLLPRMERQFSDWDNHRWTTPSGKGLYWQYDVRDAMEETISGGRREKNARPSINSYMYGNAEAIAAAARLAGDNDAAQRYSCLADTLRTLIRTRLWDADARFYEVRKPVGGAGGVVVGDSSAHVREEIGFLPWYFGAAADNGRDAAAWLQLVSDSGFCAPYGITTAEQRHPRFRSHGVGKCEWDGAVWPFASSQTLTAMANWLNDYRVRPMESAKMMDRGEQFWREVYFDNMKKYVESQSHRGRPYIGEYLDETTGAWLMGDRERSRYYNHSTFNDLIITGLCGLRPSAGDTIVVNPLLPAGKWDYFCLDKVRYHGHDVTIVWDKDGSRYHVGVGLTLLVDGRRMASRKDIGELKAVLHE</sequence>
<evidence type="ECO:0000259" key="6">
    <source>
        <dbReference type="Pfam" id="PF24067"/>
    </source>
</evidence>
<dbReference type="InterPro" id="IPR036278">
    <property type="entry name" value="Sialidase_sf"/>
</dbReference>
<dbReference type="InterPro" id="IPR056425">
    <property type="entry name" value="Beta-prop_BT_1020"/>
</dbReference>
<dbReference type="Pfam" id="PF24067">
    <property type="entry name" value="Beta-prop_BT_1020"/>
    <property type="match status" value="1"/>
</dbReference>
<organism evidence="7 8">
    <name type="scientific">Prevotella lacticifex</name>
    <dbReference type="NCBI Taxonomy" id="2854755"/>
    <lineage>
        <taxon>Bacteria</taxon>
        <taxon>Pseudomonadati</taxon>
        <taxon>Bacteroidota</taxon>
        <taxon>Bacteroidia</taxon>
        <taxon>Bacteroidales</taxon>
        <taxon>Prevotellaceae</taxon>
        <taxon>Prevotella</taxon>
    </lineage>
</organism>
<dbReference type="CDD" id="cd08983">
    <property type="entry name" value="GH43_Bt3655-like"/>
    <property type="match status" value="1"/>
</dbReference>
<keyword evidence="8" id="KW-1185">Reference proteome</keyword>
<evidence type="ECO:0000259" key="4">
    <source>
        <dbReference type="Pfam" id="PF22585"/>
    </source>
</evidence>
<dbReference type="Proteomes" id="UP000825483">
    <property type="component" value="Unassembled WGS sequence"/>
</dbReference>
<dbReference type="Gene3D" id="1.50.10.10">
    <property type="match status" value="1"/>
</dbReference>
<dbReference type="SUPFAM" id="SSF50939">
    <property type="entry name" value="Sialidases"/>
    <property type="match status" value="1"/>
</dbReference>
<dbReference type="InterPro" id="IPR055133">
    <property type="entry name" value="BT_3657-like_N"/>
</dbReference>
<feature type="domain" description="Mannosylglycerate hydrolase MGH1-like glycoside hydrolase" evidence="3">
    <location>
        <begin position="1005"/>
        <end position="1345"/>
    </location>
</feature>
<name>A0A9R1CZ61_9BACT</name>
<evidence type="ECO:0000313" key="8">
    <source>
        <dbReference type="Proteomes" id="UP000825483"/>
    </source>
</evidence>
<proteinExistence type="predicted"/>
<dbReference type="PANTHER" id="PTHR43301:SF3">
    <property type="entry name" value="ARABINAN ENDO-1,5-ALPHA-L-ARABINOSIDASE A-RELATED"/>
    <property type="match status" value="1"/>
</dbReference>
<evidence type="ECO:0000259" key="5">
    <source>
        <dbReference type="Pfam" id="PF22847"/>
    </source>
</evidence>
<evidence type="ECO:0008006" key="9">
    <source>
        <dbReference type="Google" id="ProtNLM"/>
    </source>
</evidence>
<dbReference type="GO" id="GO:0005975">
    <property type="term" value="P:carbohydrate metabolic process"/>
    <property type="evidence" value="ECO:0007669"/>
    <property type="project" value="InterPro"/>
</dbReference>
<dbReference type="InterPro" id="IPR023296">
    <property type="entry name" value="Glyco_hydro_beta-prop_sf"/>
</dbReference>
<dbReference type="InterPro" id="IPR008928">
    <property type="entry name" value="6-hairpin_glycosidase_sf"/>
</dbReference>
<dbReference type="SUPFAM" id="SSF48208">
    <property type="entry name" value="Six-hairpin glycosidases"/>
    <property type="match status" value="1"/>
</dbReference>
<dbReference type="EMBL" id="BPUB01000002">
    <property type="protein sequence ID" value="GJG59745.1"/>
    <property type="molecule type" value="Genomic_DNA"/>
</dbReference>
<feature type="domain" description="BT-1020-like N-terminal beta-propeller" evidence="6">
    <location>
        <begin position="322"/>
        <end position="563"/>
    </location>
</feature>
<evidence type="ECO:0000256" key="1">
    <source>
        <dbReference type="SAM" id="SignalP"/>
    </source>
</evidence>
<evidence type="ECO:0000259" key="3">
    <source>
        <dbReference type="Pfam" id="PF22422"/>
    </source>
</evidence>
<dbReference type="InterPro" id="IPR054490">
    <property type="entry name" value="BT_1020-like_b-sandwich_1"/>
</dbReference>
<feature type="domain" description="Arabinosidase BT-3657-like N-terminal" evidence="5">
    <location>
        <begin position="12"/>
        <end position="135"/>
    </location>
</feature>
<dbReference type="PANTHER" id="PTHR43301">
    <property type="entry name" value="ARABINAN ENDO-1,5-ALPHA-L-ARABINOSIDASE"/>
    <property type="match status" value="1"/>
</dbReference>
<gene>
    <name evidence="7" type="ORF">PRLR5076_25960</name>
</gene>
<dbReference type="Pfam" id="PF03633">
    <property type="entry name" value="Glyco_hydro_65C"/>
    <property type="match status" value="1"/>
</dbReference>
<dbReference type="InterPro" id="IPR012341">
    <property type="entry name" value="6hp_glycosidase-like_sf"/>
</dbReference>
<dbReference type="Pfam" id="PF22422">
    <property type="entry name" value="MGH1-like_GH"/>
    <property type="match status" value="1"/>
</dbReference>